<evidence type="ECO:0000313" key="2">
    <source>
        <dbReference type="Proteomes" id="UP000295197"/>
    </source>
</evidence>
<evidence type="ECO:0000313" key="1">
    <source>
        <dbReference type="EMBL" id="TCV06057.1"/>
    </source>
</evidence>
<accession>A0A4R3VMF3</accession>
<proteinExistence type="predicted"/>
<protein>
    <submittedName>
        <fullName evidence="1">Uncharacterized protein</fullName>
    </submittedName>
</protein>
<sequence>MNTKNLKKSTSLPLDRELYNYIEKLAKKENRSVNNFIETVLADATNLYEPNKETKKAIEDLQSEHPNLKRYSAAKDLFNDLLSNLMSVYIKCFWQL</sequence>
<keyword evidence="2" id="KW-1185">Reference proteome</keyword>
<dbReference type="GO" id="GO:0006355">
    <property type="term" value="P:regulation of DNA-templated transcription"/>
    <property type="evidence" value="ECO:0007669"/>
    <property type="project" value="InterPro"/>
</dbReference>
<reference evidence="1 2" key="1">
    <citation type="submission" date="2019-03" db="EMBL/GenBank/DDBJ databases">
        <title>Genomic Encyclopedia of Type Strains, Phase IV (KMG-IV): sequencing the most valuable type-strain genomes for metagenomic binning, comparative biology and taxonomic classification.</title>
        <authorList>
            <person name="Goeker M."/>
        </authorList>
    </citation>
    <scope>NUCLEOTIDE SEQUENCE [LARGE SCALE GENOMIC DNA]</scope>
    <source>
        <strain evidence="1 2">DSM 22362</strain>
    </source>
</reference>
<name>A0A4R3VMF3_9SPHI</name>
<dbReference type="EMBL" id="SMBZ01000066">
    <property type="protein sequence ID" value="TCV06057.1"/>
    <property type="molecule type" value="Genomic_DNA"/>
</dbReference>
<comment type="caution">
    <text evidence="1">The sequence shown here is derived from an EMBL/GenBank/DDBJ whole genome shotgun (WGS) entry which is preliminary data.</text>
</comment>
<dbReference type="SUPFAM" id="SSF47598">
    <property type="entry name" value="Ribbon-helix-helix"/>
    <property type="match status" value="1"/>
</dbReference>
<dbReference type="InterPro" id="IPR010985">
    <property type="entry name" value="Ribbon_hlx_hlx"/>
</dbReference>
<organism evidence="1 2">
    <name type="scientific">Sphingobacterium alimentarium</name>
    <dbReference type="NCBI Taxonomy" id="797292"/>
    <lineage>
        <taxon>Bacteria</taxon>
        <taxon>Pseudomonadati</taxon>
        <taxon>Bacteroidota</taxon>
        <taxon>Sphingobacteriia</taxon>
        <taxon>Sphingobacteriales</taxon>
        <taxon>Sphingobacteriaceae</taxon>
        <taxon>Sphingobacterium</taxon>
    </lineage>
</organism>
<dbReference type="RefSeq" id="WP_207895787.1">
    <property type="nucleotide sequence ID" value="NZ_SMBZ01000066.1"/>
</dbReference>
<gene>
    <name evidence="1" type="ORF">EDC17_106613</name>
</gene>
<dbReference type="Proteomes" id="UP000295197">
    <property type="component" value="Unassembled WGS sequence"/>
</dbReference>
<dbReference type="AlphaFoldDB" id="A0A4R3VMF3"/>